<feature type="region of interest" description="Disordered" evidence="6">
    <location>
        <begin position="1"/>
        <end position="32"/>
    </location>
</feature>
<dbReference type="AlphaFoldDB" id="A0A1I2IZB6"/>
<evidence type="ECO:0000313" key="9">
    <source>
        <dbReference type="EMBL" id="SFF47624.1"/>
    </source>
</evidence>
<protein>
    <submittedName>
        <fullName evidence="9">RNA polymerase sigma-70 factor, ECF subfamily</fullName>
    </submittedName>
</protein>
<dbReference type="InterPro" id="IPR007627">
    <property type="entry name" value="RNA_pol_sigma70_r2"/>
</dbReference>
<dbReference type="OrthoDB" id="9811152at2"/>
<evidence type="ECO:0000256" key="6">
    <source>
        <dbReference type="SAM" id="MobiDB-lite"/>
    </source>
</evidence>
<dbReference type="InterPro" id="IPR014284">
    <property type="entry name" value="RNA_pol_sigma-70_dom"/>
</dbReference>
<dbReference type="GO" id="GO:0006352">
    <property type="term" value="P:DNA-templated transcription initiation"/>
    <property type="evidence" value="ECO:0007669"/>
    <property type="project" value="InterPro"/>
</dbReference>
<dbReference type="InterPro" id="IPR036388">
    <property type="entry name" value="WH-like_DNA-bd_sf"/>
</dbReference>
<dbReference type="InterPro" id="IPR013324">
    <property type="entry name" value="RNA_pol_sigma_r3/r4-like"/>
</dbReference>
<evidence type="ECO:0000256" key="4">
    <source>
        <dbReference type="ARBA" id="ARBA00023125"/>
    </source>
</evidence>
<evidence type="ECO:0000256" key="2">
    <source>
        <dbReference type="ARBA" id="ARBA00023015"/>
    </source>
</evidence>
<feature type="domain" description="RNA polymerase sigma-70 region 2" evidence="7">
    <location>
        <begin position="42"/>
        <end position="109"/>
    </location>
</feature>
<dbReference type="RefSeq" id="WP_093715751.1">
    <property type="nucleotide sequence ID" value="NZ_FONG01000015.1"/>
</dbReference>
<gene>
    <name evidence="9" type="ORF">SAMN05216251_115131</name>
</gene>
<feature type="domain" description="RNA polymerase sigma factor 70 region 4 type 2" evidence="8">
    <location>
        <begin position="137"/>
        <end position="189"/>
    </location>
</feature>
<keyword evidence="3" id="KW-0731">Sigma factor</keyword>
<keyword evidence="10" id="KW-1185">Reference proteome</keyword>
<keyword evidence="4" id="KW-0238">DNA-binding</keyword>
<dbReference type="Pfam" id="PF08281">
    <property type="entry name" value="Sigma70_r4_2"/>
    <property type="match status" value="1"/>
</dbReference>
<dbReference type="PANTHER" id="PTHR43133:SF52">
    <property type="entry name" value="ECF RNA POLYMERASE SIGMA FACTOR SIGL"/>
    <property type="match status" value="1"/>
</dbReference>
<organism evidence="9 10">
    <name type="scientific">Actinacidiphila alni</name>
    <dbReference type="NCBI Taxonomy" id="380248"/>
    <lineage>
        <taxon>Bacteria</taxon>
        <taxon>Bacillati</taxon>
        <taxon>Actinomycetota</taxon>
        <taxon>Actinomycetes</taxon>
        <taxon>Kitasatosporales</taxon>
        <taxon>Streptomycetaceae</taxon>
        <taxon>Actinacidiphila</taxon>
    </lineage>
</organism>
<dbReference type="CDD" id="cd06171">
    <property type="entry name" value="Sigma70_r4"/>
    <property type="match status" value="1"/>
</dbReference>
<dbReference type="InterPro" id="IPR039425">
    <property type="entry name" value="RNA_pol_sigma-70-like"/>
</dbReference>
<evidence type="ECO:0000256" key="1">
    <source>
        <dbReference type="ARBA" id="ARBA00010641"/>
    </source>
</evidence>
<dbReference type="SUPFAM" id="SSF88946">
    <property type="entry name" value="Sigma2 domain of RNA polymerase sigma factors"/>
    <property type="match status" value="1"/>
</dbReference>
<accession>A0A1I2IZB6</accession>
<dbReference type="Gene3D" id="1.10.1740.10">
    <property type="match status" value="1"/>
</dbReference>
<dbReference type="InterPro" id="IPR013325">
    <property type="entry name" value="RNA_pol_sigma_r2"/>
</dbReference>
<dbReference type="NCBIfam" id="TIGR02937">
    <property type="entry name" value="sigma70-ECF"/>
    <property type="match status" value="1"/>
</dbReference>
<comment type="similarity">
    <text evidence="1">Belongs to the sigma-70 factor family. ECF subfamily.</text>
</comment>
<dbReference type="InterPro" id="IPR013249">
    <property type="entry name" value="RNA_pol_sigma70_r4_t2"/>
</dbReference>
<dbReference type="EMBL" id="FONG01000015">
    <property type="protein sequence ID" value="SFF47624.1"/>
    <property type="molecule type" value="Genomic_DNA"/>
</dbReference>
<evidence type="ECO:0000256" key="3">
    <source>
        <dbReference type="ARBA" id="ARBA00023082"/>
    </source>
</evidence>
<dbReference type="STRING" id="380248.SAMN05216251_115131"/>
<dbReference type="GO" id="GO:0003677">
    <property type="term" value="F:DNA binding"/>
    <property type="evidence" value="ECO:0007669"/>
    <property type="project" value="UniProtKB-KW"/>
</dbReference>
<evidence type="ECO:0000259" key="8">
    <source>
        <dbReference type="Pfam" id="PF08281"/>
    </source>
</evidence>
<proteinExistence type="inferred from homology"/>
<evidence type="ECO:0000256" key="5">
    <source>
        <dbReference type="ARBA" id="ARBA00023163"/>
    </source>
</evidence>
<dbReference type="PANTHER" id="PTHR43133">
    <property type="entry name" value="RNA POLYMERASE ECF-TYPE SIGMA FACTO"/>
    <property type="match status" value="1"/>
</dbReference>
<dbReference type="GO" id="GO:0016987">
    <property type="term" value="F:sigma factor activity"/>
    <property type="evidence" value="ECO:0007669"/>
    <property type="project" value="UniProtKB-KW"/>
</dbReference>
<dbReference type="SUPFAM" id="SSF88659">
    <property type="entry name" value="Sigma3 and sigma4 domains of RNA polymerase sigma factors"/>
    <property type="match status" value="1"/>
</dbReference>
<dbReference type="Gene3D" id="1.10.10.10">
    <property type="entry name" value="Winged helix-like DNA-binding domain superfamily/Winged helix DNA-binding domain"/>
    <property type="match status" value="1"/>
</dbReference>
<evidence type="ECO:0000313" key="10">
    <source>
        <dbReference type="Proteomes" id="UP000199323"/>
    </source>
</evidence>
<dbReference type="Pfam" id="PF04542">
    <property type="entry name" value="Sigma70_r2"/>
    <property type="match status" value="1"/>
</dbReference>
<reference evidence="9 10" key="1">
    <citation type="submission" date="2016-10" db="EMBL/GenBank/DDBJ databases">
        <authorList>
            <person name="de Groot N.N."/>
        </authorList>
    </citation>
    <scope>NUCLEOTIDE SEQUENCE [LARGE SCALE GENOMIC DNA]</scope>
    <source>
        <strain evidence="9 10">CGMCC 4.3510</strain>
    </source>
</reference>
<evidence type="ECO:0000259" key="7">
    <source>
        <dbReference type="Pfam" id="PF04542"/>
    </source>
</evidence>
<dbReference type="Proteomes" id="UP000199323">
    <property type="component" value="Unassembled WGS sequence"/>
</dbReference>
<sequence>MRRNRSVADPGPGREGPPASGTPDEDAESGPAGDEAFIRAVYGRHGTALLRYATGQLGGDTHRAQDFVQEAVLRAWKHSGSLSVTEIGSMRPWLIRVIKNLIIDSHRARMARPQEVAESELTEVSISDPADRLMTKQIVLEALGDLSQQHREVLLHVQYLDRSVAETAEILGIPRGTVKSRTHFAVRALRVALEARGYHV</sequence>
<keyword evidence="5" id="KW-0804">Transcription</keyword>
<name>A0A1I2IZB6_9ACTN</name>
<keyword evidence="2" id="KW-0805">Transcription regulation</keyword>